<dbReference type="InterPro" id="IPR008521">
    <property type="entry name" value="Mg_trans_NIPA"/>
</dbReference>
<feature type="transmembrane region" description="Helical" evidence="6">
    <location>
        <begin position="239"/>
        <end position="257"/>
    </location>
</feature>
<dbReference type="PANTHER" id="PTHR12570">
    <property type="match status" value="1"/>
</dbReference>
<feature type="compositionally biased region" description="Basic and acidic residues" evidence="5">
    <location>
        <begin position="442"/>
        <end position="452"/>
    </location>
</feature>
<feature type="compositionally biased region" description="Low complexity" evidence="5">
    <location>
        <begin position="660"/>
        <end position="670"/>
    </location>
</feature>
<sequence length="670" mass="72224">MTPAADKRSAGASMALSPPSAPPSLLSCEDGSGKHCTTVWISTIMSTCYLEANQTCSLANNQGDDTSGDGGLMWGIFLSLAGDVIISIGLALQKVAHNIIKKIEANNEKPPEYTKIKTWWLGILLTIGGEIGNFVAYGDENTPASVVTAVGCVGVVANLAIATTFLGEPYRKRDVIGASLVVCGVLLVVFMAPSQETKLTAERFYWLLAQPPAIVMYVVYAGLMGFLFYICPRYGHTHVIFYLALSSLIGSFTVMASKAVSTFVNLSIRGILEGPFWDQIGGQTNNESCINDGHSWYPISSEDPDLFGCVLVNPPWSAKNESGVIIAEGLQQLTEPGLYLSLIVMIFTAVMQVKYLNKGMQLFGNSEVIPCHYVCFTLSSIVGTSLMYQEFSVKSIGVCKQYIDLHLFGDGCFLTFLGVYLITSGRTKAELEAVNEDVEYVKNEESGARGEESDWTANSESNFSPPKPISPSLVTETIAEEATTPRKKSSEQLLQQGNMSASRKPSVYRSPSSEATRANERTAPPADEPRDEEFVRRPSILGRLAEPLRVEISGTGIGETRAERISSVVSLIGSALGGVHGATFMFDATEHETEDELDRQANLRQSFARGNSNSSFNLQRARPVSVSYPARRRPSSSGPERSRGVSACVANAPAAPPPSLANAASNVEHV</sequence>
<feature type="region of interest" description="Disordered" evidence="5">
    <location>
        <begin position="442"/>
        <end position="537"/>
    </location>
</feature>
<feature type="transmembrane region" description="Helical" evidence="6">
    <location>
        <begin position="214"/>
        <end position="232"/>
    </location>
</feature>
<feature type="compositionally biased region" description="Low complexity" evidence="5">
    <location>
        <begin position="622"/>
        <end position="653"/>
    </location>
</feature>
<dbReference type="PANTHER" id="PTHR12570:SF65">
    <property type="entry name" value="MAGNESIUM TRANSPORTER NIPA9-RELATED"/>
    <property type="match status" value="1"/>
</dbReference>
<comment type="subcellular location">
    <subcellularLocation>
        <location evidence="1">Membrane</location>
        <topology evidence="1">Multi-pass membrane protein</topology>
    </subcellularLocation>
</comment>
<comment type="caution">
    <text evidence="7">The sequence shown here is derived from an EMBL/GenBank/DDBJ whole genome shotgun (WGS) entry which is preliminary data.</text>
</comment>
<organism evidence="7 8">
    <name type="scientific">Prymnesium parvum</name>
    <name type="common">Toxic golden alga</name>
    <dbReference type="NCBI Taxonomy" id="97485"/>
    <lineage>
        <taxon>Eukaryota</taxon>
        <taxon>Haptista</taxon>
        <taxon>Haptophyta</taxon>
        <taxon>Prymnesiophyceae</taxon>
        <taxon>Prymnesiales</taxon>
        <taxon>Prymnesiaceae</taxon>
        <taxon>Prymnesium</taxon>
    </lineage>
</organism>
<gene>
    <name evidence="7" type="ORF">AB1Y20_018492</name>
</gene>
<proteinExistence type="predicted"/>
<keyword evidence="4 6" id="KW-0472">Membrane</keyword>
<feature type="region of interest" description="Disordered" evidence="5">
    <location>
        <begin position="1"/>
        <end position="31"/>
    </location>
</feature>
<dbReference type="GO" id="GO:0016020">
    <property type="term" value="C:membrane"/>
    <property type="evidence" value="ECO:0007669"/>
    <property type="project" value="UniProtKB-SubCell"/>
</dbReference>
<keyword evidence="8" id="KW-1185">Reference proteome</keyword>
<dbReference type="InterPro" id="IPR037185">
    <property type="entry name" value="EmrE-like"/>
</dbReference>
<evidence type="ECO:0000256" key="3">
    <source>
        <dbReference type="ARBA" id="ARBA00022989"/>
    </source>
</evidence>
<feature type="compositionally biased region" description="Low complexity" evidence="5">
    <location>
        <begin position="10"/>
        <end position="27"/>
    </location>
</feature>
<accession>A0AB34JQ29</accession>
<feature type="transmembrane region" description="Helical" evidence="6">
    <location>
        <begin position="119"/>
        <end position="138"/>
    </location>
</feature>
<feature type="transmembrane region" description="Helical" evidence="6">
    <location>
        <begin position="175"/>
        <end position="194"/>
    </location>
</feature>
<name>A0AB34JQ29_PRYPA</name>
<keyword evidence="2 6" id="KW-0812">Transmembrane</keyword>
<evidence type="ECO:0000256" key="2">
    <source>
        <dbReference type="ARBA" id="ARBA00022692"/>
    </source>
</evidence>
<keyword evidence="3 6" id="KW-1133">Transmembrane helix</keyword>
<dbReference type="SUPFAM" id="SSF103481">
    <property type="entry name" value="Multidrug resistance efflux transporter EmrE"/>
    <property type="match status" value="1"/>
</dbReference>
<protein>
    <submittedName>
        <fullName evidence="7">Uncharacterized protein</fullName>
    </submittedName>
</protein>
<dbReference type="EMBL" id="JBGBPQ010000005">
    <property type="protein sequence ID" value="KAL1523556.1"/>
    <property type="molecule type" value="Genomic_DNA"/>
</dbReference>
<dbReference type="AlphaFoldDB" id="A0AB34JQ29"/>
<evidence type="ECO:0000256" key="1">
    <source>
        <dbReference type="ARBA" id="ARBA00004141"/>
    </source>
</evidence>
<feature type="transmembrane region" description="Helical" evidence="6">
    <location>
        <begin position="72"/>
        <end position="92"/>
    </location>
</feature>
<feature type="compositionally biased region" description="Polar residues" evidence="5">
    <location>
        <begin position="455"/>
        <end position="464"/>
    </location>
</feature>
<dbReference type="PROSITE" id="PS51257">
    <property type="entry name" value="PROKAR_LIPOPROTEIN"/>
    <property type="match status" value="1"/>
</dbReference>
<dbReference type="Pfam" id="PF05653">
    <property type="entry name" value="Mg_trans_NIPA"/>
    <property type="match status" value="2"/>
</dbReference>
<feature type="region of interest" description="Disordered" evidence="5">
    <location>
        <begin position="608"/>
        <end position="670"/>
    </location>
</feature>
<evidence type="ECO:0000256" key="6">
    <source>
        <dbReference type="SAM" id="Phobius"/>
    </source>
</evidence>
<evidence type="ECO:0000256" key="5">
    <source>
        <dbReference type="SAM" id="MobiDB-lite"/>
    </source>
</evidence>
<feature type="compositionally biased region" description="Polar residues" evidence="5">
    <location>
        <begin position="608"/>
        <end position="618"/>
    </location>
</feature>
<feature type="transmembrane region" description="Helical" evidence="6">
    <location>
        <begin position="144"/>
        <end position="166"/>
    </location>
</feature>
<dbReference type="Proteomes" id="UP001515480">
    <property type="component" value="Unassembled WGS sequence"/>
</dbReference>
<feature type="compositionally biased region" description="Polar residues" evidence="5">
    <location>
        <begin position="491"/>
        <end position="516"/>
    </location>
</feature>
<dbReference type="GO" id="GO:0015095">
    <property type="term" value="F:magnesium ion transmembrane transporter activity"/>
    <property type="evidence" value="ECO:0007669"/>
    <property type="project" value="InterPro"/>
</dbReference>
<evidence type="ECO:0000256" key="4">
    <source>
        <dbReference type="ARBA" id="ARBA00023136"/>
    </source>
</evidence>
<evidence type="ECO:0000313" key="7">
    <source>
        <dbReference type="EMBL" id="KAL1523556.1"/>
    </source>
</evidence>
<evidence type="ECO:0000313" key="8">
    <source>
        <dbReference type="Proteomes" id="UP001515480"/>
    </source>
</evidence>
<reference evidence="7 8" key="1">
    <citation type="journal article" date="2024" name="Science">
        <title>Giant polyketide synthase enzymes in the biosynthesis of giant marine polyether toxins.</title>
        <authorList>
            <person name="Fallon T.R."/>
            <person name="Shende V.V."/>
            <person name="Wierzbicki I.H."/>
            <person name="Pendleton A.L."/>
            <person name="Watervoot N.F."/>
            <person name="Auber R.P."/>
            <person name="Gonzalez D.J."/>
            <person name="Wisecaver J.H."/>
            <person name="Moore B.S."/>
        </authorList>
    </citation>
    <scope>NUCLEOTIDE SEQUENCE [LARGE SCALE GENOMIC DNA]</scope>
    <source>
        <strain evidence="7 8">12B1</strain>
    </source>
</reference>